<organism evidence="2">
    <name type="scientific">uncultured Thermomicrobiales bacterium</name>
    <dbReference type="NCBI Taxonomy" id="1645740"/>
    <lineage>
        <taxon>Bacteria</taxon>
        <taxon>Pseudomonadati</taxon>
        <taxon>Thermomicrobiota</taxon>
        <taxon>Thermomicrobia</taxon>
        <taxon>Thermomicrobiales</taxon>
        <taxon>environmental samples</taxon>
    </lineage>
</organism>
<sequence>DLTDRAVDRQLPRLPAHALGLPPVRGPTPR</sequence>
<proteinExistence type="predicted"/>
<dbReference type="AlphaFoldDB" id="A0A6J4V122"/>
<feature type="region of interest" description="Disordered" evidence="1">
    <location>
        <begin position="1"/>
        <end position="30"/>
    </location>
</feature>
<feature type="non-terminal residue" evidence="2">
    <location>
        <position position="30"/>
    </location>
</feature>
<feature type="non-terminal residue" evidence="2">
    <location>
        <position position="1"/>
    </location>
</feature>
<reference evidence="2" key="1">
    <citation type="submission" date="2020-02" db="EMBL/GenBank/DDBJ databases">
        <authorList>
            <person name="Meier V. D."/>
        </authorList>
    </citation>
    <scope>NUCLEOTIDE SEQUENCE</scope>
    <source>
        <strain evidence="2">AVDCRST_MAG87</strain>
    </source>
</reference>
<protein>
    <submittedName>
        <fullName evidence="2">Uncharacterized protein</fullName>
    </submittedName>
</protein>
<gene>
    <name evidence="2" type="ORF">AVDCRST_MAG87-1820</name>
</gene>
<name>A0A6J4V122_9BACT</name>
<accession>A0A6J4V122</accession>
<evidence type="ECO:0000313" key="2">
    <source>
        <dbReference type="EMBL" id="CAA9564223.1"/>
    </source>
</evidence>
<evidence type="ECO:0000256" key="1">
    <source>
        <dbReference type="SAM" id="MobiDB-lite"/>
    </source>
</evidence>
<feature type="compositionally biased region" description="Basic and acidic residues" evidence="1">
    <location>
        <begin position="1"/>
        <end position="11"/>
    </location>
</feature>
<dbReference type="EMBL" id="CADCWJ010000407">
    <property type="protein sequence ID" value="CAA9564223.1"/>
    <property type="molecule type" value="Genomic_DNA"/>
</dbReference>